<dbReference type="InterPro" id="IPR001296">
    <property type="entry name" value="Glyco_trans_1"/>
</dbReference>
<feature type="domain" description="Glycosyltransferase subfamily 4-like N-terminal" evidence="2">
    <location>
        <begin position="32"/>
        <end position="205"/>
    </location>
</feature>
<dbReference type="PANTHER" id="PTHR45947">
    <property type="entry name" value="SULFOQUINOVOSYL TRANSFERASE SQD2"/>
    <property type="match status" value="1"/>
</dbReference>
<dbReference type="InterPro" id="IPR050194">
    <property type="entry name" value="Glycosyltransferase_grp1"/>
</dbReference>
<comment type="caution">
    <text evidence="3">The sequence shown here is derived from an EMBL/GenBank/DDBJ whole genome shotgun (WGS) entry which is preliminary data.</text>
</comment>
<protein>
    <submittedName>
        <fullName evidence="3">Glycosyltransferase</fullName>
    </submittedName>
</protein>
<dbReference type="Pfam" id="PF13439">
    <property type="entry name" value="Glyco_transf_4"/>
    <property type="match status" value="1"/>
</dbReference>
<name>A0A831ZX79_9BACT</name>
<evidence type="ECO:0000259" key="2">
    <source>
        <dbReference type="Pfam" id="PF13439"/>
    </source>
</evidence>
<evidence type="ECO:0000259" key="1">
    <source>
        <dbReference type="Pfam" id="PF00534"/>
    </source>
</evidence>
<feature type="domain" description="Glycosyl transferase family 1" evidence="1">
    <location>
        <begin position="213"/>
        <end position="367"/>
    </location>
</feature>
<organism evidence="3">
    <name type="scientific">Desulfacinum infernum</name>
    <dbReference type="NCBI Taxonomy" id="35837"/>
    <lineage>
        <taxon>Bacteria</taxon>
        <taxon>Pseudomonadati</taxon>
        <taxon>Thermodesulfobacteriota</taxon>
        <taxon>Syntrophobacteria</taxon>
        <taxon>Syntrophobacterales</taxon>
        <taxon>Syntrophobacteraceae</taxon>
        <taxon>Desulfacinum</taxon>
    </lineage>
</organism>
<dbReference type="PANTHER" id="PTHR45947:SF3">
    <property type="entry name" value="SULFOQUINOVOSYL TRANSFERASE SQD2"/>
    <property type="match status" value="1"/>
</dbReference>
<sequence>MRKGRKIVRYPRSAMPVITICDVIQFHSPLSGGIKRYVTDKARFVASLNDVGHCVIVPGSEDRLEVFGKSRFYYVRSLPMVGAVGYRLLLSRWKILNILRKEKPHVLEIGDPYYSAWVALEYAEKEGIPTVGYYHSDFPRALDRSVRKYFGPTAARMTSFYIHGYLSRLYGRMEATVAATRRGQEALERLGVGTTRIIPLGVDPKVFYPRKEREEYRRALGVSASDHLILYVGRLAREKNVSRLIPMMDRLIGDGMPAVLCIVGDGELRKKLGKEASRRPYVRMVPYCRSMENLARIYSAADLCVYPGTSETFGYVSVEAQACGTRALVVEGGGAEDTVRGEDPCYLARSSDPEDLAQAAVLSLTAPESEETRWARHCRIAHRFPWHRTFEQLLALYRELAEKRPVQHAA</sequence>
<dbReference type="AlphaFoldDB" id="A0A831ZX79"/>
<dbReference type="Pfam" id="PF00534">
    <property type="entry name" value="Glycos_transf_1"/>
    <property type="match status" value="1"/>
</dbReference>
<dbReference type="GO" id="GO:0016757">
    <property type="term" value="F:glycosyltransferase activity"/>
    <property type="evidence" value="ECO:0007669"/>
    <property type="project" value="InterPro"/>
</dbReference>
<evidence type="ECO:0000313" key="3">
    <source>
        <dbReference type="EMBL" id="HFK96677.1"/>
    </source>
</evidence>
<reference evidence="3" key="1">
    <citation type="journal article" date="2020" name="mSystems">
        <title>Genome- and Community-Level Interaction Insights into Carbon Utilization and Element Cycling Functions of Hydrothermarchaeota in Hydrothermal Sediment.</title>
        <authorList>
            <person name="Zhou Z."/>
            <person name="Liu Y."/>
            <person name="Xu W."/>
            <person name="Pan J."/>
            <person name="Luo Z.H."/>
            <person name="Li M."/>
        </authorList>
    </citation>
    <scope>NUCLEOTIDE SEQUENCE [LARGE SCALE GENOMIC DNA]</scope>
    <source>
        <strain evidence="3">SpSt-456</strain>
    </source>
</reference>
<proteinExistence type="predicted"/>
<dbReference type="EMBL" id="DSTK01000013">
    <property type="protein sequence ID" value="HFK96677.1"/>
    <property type="molecule type" value="Genomic_DNA"/>
</dbReference>
<gene>
    <name evidence="3" type="ORF">ENS06_05055</name>
</gene>
<keyword evidence="3" id="KW-0808">Transferase</keyword>
<dbReference type="SUPFAM" id="SSF53756">
    <property type="entry name" value="UDP-Glycosyltransferase/glycogen phosphorylase"/>
    <property type="match status" value="1"/>
</dbReference>
<dbReference type="Gene3D" id="3.40.50.2000">
    <property type="entry name" value="Glycogen Phosphorylase B"/>
    <property type="match status" value="2"/>
</dbReference>
<accession>A0A831ZX79</accession>
<dbReference type="InterPro" id="IPR028098">
    <property type="entry name" value="Glyco_trans_4-like_N"/>
</dbReference>